<gene>
    <name evidence="4" type="ORF">NESM_000200800</name>
</gene>
<dbReference type="GO" id="GO:0008270">
    <property type="term" value="F:zinc ion binding"/>
    <property type="evidence" value="ECO:0007669"/>
    <property type="project" value="UniProtKB-UniRule"/>
</dbReference>
<evidence type="ECO:0000259" key="3">
    <source>
        <dbReference type="PROSITE" id="PS51083"/>
    </source>
</evidence>
<proteinExistence type="predicted"/>
<dbReference type="CDD" id="cd23024">
    <property type="entry name" value="zf-HIT_ZNHIT2-3"/>
    <property type="match status" value="1"/>
</dbReference>
<dbReference type="Gene3D" id="3.30.60.190">
    <property type="match status" value="1"/>
</dbReference>
<evidence type="ECO:0000313" key="5">
    <source>
        <dbReference type="Proteomes" id="UP001430356"/>
    </source>
</evidence>
<dbReference type="Proteomes" id="UP001430356">
    <property type="component" value="Unassembled WGS sequence"/>
</dbReference>
<feature type="domain" description="HIT-type" evidence="3">
    <location>
        <begin position="3"/>
        <end position="36"/>
    </location>
</feature>
<keyword evidence="5" id="KW-1185">Reference proteome</keyword>
<sequence>MRCIVCSAEKANYRCRTCRSAYCSSQCYKHHRVTRAEAEAATAAEAGSDTAPAAASVVAASSLAHLCEVVVAAQRPQKEMEEKRQRIEAEADVFSDVSRAKATTASPSSSATAATTTTTTATDDPASTAADASSSNAPSATTEVRRQSSVLQEEYAGDADAVYILQEKHLGALANHPRVRRALRSPALQKLIKTIDGSRSRLDALDAAQYNNADFKDFCDDVMRVIAEVEGR</sequence>
<feature type="compositionally biased region" description="Low complexity" evidence="2">
    <location>
        <begin position="102"/>
        <end position="142"/>
    </location>
</feature>
<evidence type="ECO:0000256" key="2">
    <source>
        <dbReference type="SAM" id="MobiDB-lite"/>
    </source>
</evidence>
<reference evidence="4 5" key="1">
    <citation type="journal article" date="2021" name="MBio">
        <title>A New Model Trypanosomatid, Novymonas esmeraldas: Genomic Perception of Its 'Candidatus Pandoraea novymonadis' Endosymbiont.</title>
        <authorList>
            <person name="Zakharova A."/>
            <person name="Saura A."/>
            <person name="Butenko A."/>
            <person name="Podesvova L."/>
            <person name="Warmusova S."/>
            <person name="Kostygov A.Y."/>
            <person name="Nenarokova A."/>
            <person name="Lukes J."/>
            <person name="Opperdoes F.R."/>
            <person name="Yurchenko V."/>
        </authorList>
    </citation>
    <scope>NUCLEOTIDE SEQUENCE [LARGE SCALE GENOMIC DNA]</scope>
    <source>
        <strain evidence="4 5">E262AT.01</strain>
    </source>
</reference>
<protein>
    <submittedName>
        <fullName evidence="4">HIT zinc finger containing protein</fullName>
    </submittedName>
</protein>
<evidence type="ECO:0000256" key="1">
    <source>
        <dbReference type="PROSITE-ProRule" id="PRU00453"/>
    </source>
</evidence>
<dbReference type="PROSITE" id="PS51083">
    <property type="entry name" value="ZF_HIT"/>
    <property type="match status" value="1"/>
</dbReference>
<dbReference type="EMBL" id="JAECZO010000014">
    <property type="protein sequence ID" value="KAK7201383.1"/>
    <property type="molecule type" value="Genomic_DNA"/>
</dbReference>
<dbReference type="SUPFAM" id="SSF144232">
    <property type="entry name" value="HIT/MYND zinc finger-like"/>
    <property type="match status" value="1"/>
</dbReference>
<evidence type="ECO:0000313" key="4">
    <source>
        <dbReference type="EMBL" id="KAK7201383.1"/>
    </source>
</evidence>
<dbReference type="Pfam" id="PF04438">
    <property type="entry name" value="zf-HIT"/>
    <property type="match status" value="1"/>
</dbReference>
<keyword evidence="1" id="KW-0479">Metal-binding</keyword>
<dbReference type="InterPro" id="IPR007529">
    <property type="entry name" value="Znf_HIT"/>
</dbReference>
<accession>A0AAW0F558</accession>
<keyword evidence="1" id="KW-0862">Zinc</keyword>
<comment type="caution">
    <text evidence="4">The sequence shown here is derived from an EMBL/GenBank/DDBJ whole genome shotgun (WGS) entry which is preliminary data.</text>
</comment>
<organism evidence="4 5">
    <name type="scientific">Novymonas esmeraldas</name>
    <dbReference type="NCBI Taxonomy" id="1808958"/>
    <lineage>
        <taxon>Eukaryota</taxon>
        <taxon>Discoba</taxon>
        <taxon>Euglenozoa</taxon>
        <taxon>Kinetoplastea</taxon>
        <taxon>Metakinetoplastina</taxon>
        <taxon>Trypanosomatida</taxon>
        <taxon>Trypanosomatidae</taxon>
        <taxon>Novymonas</taxon>
    </lineage>
</organism>
<keyword evidence="1" id="KW-0863">Zinc-finger</keyword>
<dbReference type="AlphaFoldDB" id="A0AAW0F558"/>
<name>A0AAW0F558_9TRYP</name>
<feature type="region of interest" description="Disordered" evidence="2">
    <location>
        <begin position="97"/>
        <end position="148"/>
    </location>
</feature>